<gene>
    <name evidence="2" type="ORF">S01H1_37155</name>
</gene>
<proteinExistence type="predicted"/>
<evidence type="ECO:0000313" key="2">
    <source>
        <dbReference type="EMBL" id="GAG10290.1"/>
    </source>
</evidence>
<protein>
    <submittedName>
        <fullName evidence="2">Uncharacterized protein</fullName>
    </submittedName>
</protein>
<reference evidence="2" key="1">
    <citation type="journal article" date="2014" name="Front. Microbiol.">
        <title>High frequency of phylogenetically diverse reductive dehalogenase-homologous genes in deep subseafloor sedimentary metagenomes.</title>
        <authorList>
            <person name="Kawai M."/>
            <person name="Futagami T."/>
            <person name="Toyoda A."/>
            <person name="Takaki Y."/>
            <person name="Nishi S."/>
            <person name="Hori S."/>
            <person name="Arai W."/>
            <person name="Tsubouchi T."/>
            <person name="Morono Y."/>
            <person name="Uchiyama I."/>
            <person name="Ito T."/>
            <person name="Fujiyama A."/>
            <person name="Inagaki F."/>
            <person name="Takami H."/>
        </authorList>
    </citation>
    <scope>NUCLEOTIDE SEQUENCE</scope>
    <source>
        <strain evidence="2">Expedition CK06-06</strain>
    </source>
</reference>
<feature type="region of interest" description="Disordered" evidence="1">
    <location>
        <begin position="30"/>
        <end position="67"/>
    </location>
</feature>
<evidence type="ECO:0000256" key="1">
    <source>
        <dbReference type="SAM" id="MobiDB-lite"/>
    </source>
</evidence>
<accession>X0UX05</accession>
<comment type="caution">
    <text evidence="2">The sequence shown here is derived from an EMBL/GenBank/DDBJ whole genome shotgun (WGS) entry which is preliminary data.</text>
</comment>
<feature type="compositionally biased region" description="Basic and acidic residues" evidence="1">
    <location>
        <begin position="44"/>
        <end position="54"/>
    </location>
</feature>
<name>X0UX05_9ZZZZ</name>
<feature type="compositionally biased region" description="Polar residues" evidence="1">
    <location>
        <begin position="31"/>
        <end position="40"/>
    </location>
</feature>
<dbReference type="AlphaFoldDB" id="X0UX05"/>
<dbReference type="EMBL" id="BARS01023329">
    <property type="protein sequence ID" value="GAG10290.1"/>
    <property type="molecule type" value="Genomic_DNA"/>
</dbReference>
<organism evidence="2">
    <name type="scientific">marine sediment metagenome</name>
    <dbReference type="NCBI Taxonomy" id="412755"/>
    <lineage>
        <taxon>unclassified sequences</taxon>
        <taxon>metagenomes</taxon>
        <taxon>ecological metagenomes</taxon>
    </lineage>
</organism>
<sequence>MRKRQENPTGNRDCFAAFETEKRRAGMAEYGTQSNGNHQQFGKPEAEVGDEYKGKPFPNINDNGQQAGLYAASPEDIDRPGIAITIFPGIFI</sequence>